<name>A0A395GQX8_9EURO</name>
<dbReference type="EMBL" id="KZ824460">
    <property type="protein sequence ID" value="RAK97772.1"/>
    <property type="molecule type" value="Genomic_DNA"/>
</dbReference>
<dbReference type="VEuPathDB" id="FungiDB:BO80DRAFT_458003"/>
<evidence type="ECO:0000313" key="1">
    <source>
        <dbReference type="EMBL" id="RAK97772.1"/>
    </source>
</evidence>
<proteinExistence type="predicted"/>
<dbReference type="InterPro" id="IPR036412">
    <property type="entry name" value="HAD-like_sf"/>
</dbReference>
<dbReference type="PANTHER" id="PTHR18901:SF38">
    <property type="entry name" value="PSEUDOURIDINE-5'-PHOSPHATASE"/>
    <property type="match status" value="1"/>
</dbReference>
<dbReference type="Gene3D" id="3.40.50.1000">
    <property type="entry name" value="HAD superfamily/HAD-like"/>
    <property type="match status" value="1"/>
</dbReference>
<organism evidence="1 2">
    <name type="scientific">Aspergillus ibericus CBS 121593</name>
    <dbReference type="NCBI Taxonomy" id="1448316"/>
    <lineage>
        <taxon>Eukaryota</taxon>
        <taxon>Fungi</taxon>
        <taxon>Dikarya</taxon>
        <taxon>Ascomycota</taxon>
        <taxon>Pezizomycotina</taxon>
        <taxon>Eurotiomycetes</taxon>
        <taxon>Eurotiomycetidae</taxon>
        <taxon>Eurotiales</taxon>
        <taxon>Aspergillaceae</taxon>
        <taxon>Aspergillus</taxon>
        <taxon>Aspergillus subgen. Circumdati</taxon>
    </lineage>
</organism>
<protein>
    <recommendedName>
        <fullName evidence="3">HAD-like protein</fullName>
    </recommendedName>
</protein>
<evidence type="ECO:0008006" key="3">
    <source>
        <dbReference type="Google" id="ProtNLM"/>
    </source>
</evidence>
<gene>
    <name evidence="1" type="ORF">BO80DRAFT_458003</name>
</gene>
<dbReference type="RefSeq" id="XP_025572100.1">
    <property type="nucleotide sequence ID" value="XM_025722258.1"/>
</dbReference>
<dbReference type="AlphaFoldDB" id="A0A395GQX8"/>
<accession>A0A395GQX8</accession>
<dbReference type="GeneID" id="37227123"/>
<dbReference type="SUPFAM" id="SSF56784">
    <property type="entry name" value="HAD-like"/>
    <property type="match status" value="1"/>
</dbReference>
<reference evidence="1 2" key="1">
    <citation type="submission" date="2018-02" db="EMBL/GenBank/DDBJ databases">
        <title>The genomes of Aspergillus section Nigri reveals drivers in fungal speciation.</title>
        <authorList>
            <consortium name="DOE Joint Genome Institute"/>
            <person name="Vesth T.C."/>
            <person name="Nybo J."/>
            <person name="Theobald S."/>
            <person name="Brandl J."/>
            <person name="Frisvad J.C."/>
            <person name="Nielsen K.F."/>
            <person name="Lyhne E.K."/>
            <person name="Kogle M.E."/>
            <person name="Kuo A."/>
            <person name="Riley R."/>
            <person name="Clum A."/>
            <person name="Nolan M."/>
            <person name="Lipzen A."/>
            <person name="Salamov A."/>
            <person name="Henrissat B."/>
            <person name="Wiebenga A."/>
            <person name="De vries R.P."/>
            <person name="Grigoriev I.V."/>
            <person name="Mortensen U.H."/>
            <person name="Andersen M.R."/>
            <person name="Baker S.E."/>
        </authorList>
    </citation>
    <scope>NUCLEOTIDE SEQUENCE [LARGE SCALE GENOMIC DNA]</scope>
    <source>
        <strain evidence="1 2">CBS 121593</strain>
    </source>
</reference>
<dbReference type="Proteomes" id="UP000249402">
    <property type="component" value="Unassembled WGS sequence"/>
</dbReference>
<dbReference type="OrthoDB" id="40579at2759"/>
<dbReference type="PANTHER" id="PTHR18901">
    <property type="entry name" value="2-DEOXYGLUCOSE-6-PHOSPHATE PHOSPHATASE 2"/>
    <property type="match status" value="1"/>
</dbReference>
<dbReference type="STRING" id="1448316.A0A395GQX8"/>
<sequence length="168" mass="18853">MARSKTTVDPHLLPSIRAQLMGIPDSTSSDTFHAWANLPARISREQFAHELRTNYDGIFQNFYTLKISRPETNRLLSDYFPPECQILGDDPRLGQGRGKTGAGYLCAGAGGREILREECLVFEDSVVGVEAGRRAGMRVVWVPHVDVVGEYWGRERFDYARYGIDVSS</sequence>
<evidence type="ECO:0000313" key="2">
    <source>
        <dbReference type="Proteomes" id="UP000249402"/>
    </source>
</evidence>
<dbReference type="GO" id="GO:0016791">
    <property type="term" value="F:phosphatase activity"/>
    <property type="evidence" value="ECO:0007669"/>
    <property type="project" value="TreeGrafter"/>
</dbReference>
<keyword evidence="2" id="KW-1185">Reference proteome</keyword>
<dbReference type="InterPro" id="IPR023214">
    <property type="entry name" value="HAD_sf"/>
</dbReference>